<dbReference type="PANTHER" id="PTHR22916">
    <property type="entry name" value="GLYCOSYLTRANSFERASE"/>
    <property type="match status" value="1"/>
</dbReference>
<feature type="domain" description="Glycosyltransferase 2-like" evidence="1">
    <location>
        <begin position="8"/>
        <end position="133"/>
    </location>
</feature>
<dbReference type="GO" id="GO:0016758">
    <property type="term" value="F:hexosyltransferase activity"/>
    <property type="evidence" value="ECO:0007669"/>
    <property type="project" value="UniProtKB-ARBA"/>
</dbReference>
<evidence type="ECO:0000313" key="2">
    <source>
        <dbReference type="EMBL" id="MBD2754755.1"/>
    </source>
</evidence>
<dbReference type="PANTHER" id="PTHR22916:SF3">
    <property type="entry name" value="UDP-GLCNAC:BETAGAL BETA-1,3-N-ACETYLGLUCOSAMINYLTRANSFERASE-LIKE PROTEIN 1"/>
    <property type="match status" value="1"/>
</dbReference>
<dbReference type="InterPro" id="IPR029044">
    <property type="entry name" value="Nucleotide-diphossugar_trans"/>
</dbReference>
<name>A0A927B3K4_9BACT</name>
<reference evidence="2" key="1">
    <citation type="submission" date="2020-09" db="EMBL/GenBank/DDBJ databases">
        <authorList>
            <person name="Kim M.K."/>
        </authorList>
    </citation>
    <scope>NUCLEOTIDE SEQUENCE</scope>
    <source>
        <strain evidence="2">BT704</strain>
    </source>
</reference>
<dbReference type="Pfam" id="PF00535">
    <property type="entry name" value="Glycos_transf_2"/>
    <property type="match status" value="1"/>
</dbReference>
<comment type="caution">
    <text evidence="2">The sequence shown here is derived from an EMBL/GenBank/DDBJ whole genome shotgun (WGS) entry which is preliminary data.</text>
</comment>
<organism evidence="2 3">
    <name type="scientific">Spirosoma validum</name>
    <dbReference type="NCBI Taxonomy" id="2771355"/>
    <lineage>
        <taxon>Bacteria</taxon>
        <taxon>Pseudomonadati</taxon>
        <taxon>Bacteroidota</taxon>
        <taxon>Cytophagia</taxon>
        <taxon>Cytophagales</taxon>
        <taxon>Cytophagaceae</taxon>
        <taxon>Spirosoma</taxon>
    </lineage>
</organism>
<protein>
    <submittedName>
        <fullName evidence="2">Glycosyltransferase</fullName>
    </submittedName>
</protein>
<dbReference type="Gene3D" id="3.90.550.10">
    <property type="entry name" value="Spore Coat Polysaccharide Biosynthesis Protein SpsA, Chain A"/>
    <property type="match status" value="1"/>
</dbReference>
<dbReference type="Proteomes" id="UP000653797">
    <property type="component" value="Unassembled WGS sequence"/>
</dbReference>
<dbReference type="SUPFAM" id="SSF53448">
    <property type="entry name" value="Nucleotide-diphospho-sugar transferases"/>
    <property type="match status" value="1"/>
</dbReference>
<dbReference type="InterPro" id="IPR001173">
    <property type="entry name" value="Glyco_trans_2-like"/>
</dbReference>
<dbReference type="EMBL" id="JACXAA010000006">
    <property type="protein sequence ID" value="MBD2754755.1"/>
    <property type="molecule type" value="Genomic_DNA"/>
</dbReference>
<accession>A0A927B3K4</accession>
<keyword evidence="3" id="KW-1185">Reference proteome</keyword>
<gene>
    <name evidence="2" type="ORF">IC230_17755</name>
</gene>
<evidence type="ECO:0000259" key="1">
    <source>
        <dbReference type="Pfam" id="PF00535"/>
    </source>
</evidence>
<sequence>MPVTPKLSVVMPVHNGERFLAEAIESILSQTYGDFEFLLIDDGSTDTSASIIEQYAAQDARIRILTNSVAQGFGGEKASNSAYKQARGQYIAKLDADDIAYPQRLERQLNFLETNPDIFLVGSWLTLIDTQGKVIGKRRYPTDPDDIVREFYYRNCIGHPSIMFRNNVITDDFYTLRFAALNDYYSHFLHMQAGLTMANIPEYLVKYRVHDSNTTFSGLKRQWLTNVGIKQSFVDDFGYRPPLTHRLTMQLITLGIRILPEHLLMRIMNQARKLLNT</sequence>
<dbReference type="RefSeq" id="WP_191040380.1">
    <property type="nucleotide sequence ID" value="NZ_JACXAA010000006.1"/>
</dbReference>
<dbReference type="AlphaFoldDB" id="A0A927B3K4"/>
<proteinExistence type="predicted"/>
<evidence type="ECO:0000313" key="3">
    <source>
        <dbReference type="Proteomes" id="UP000653797"/>
    </source>
</evidence>